<keyword evidence="2" id="KW-1185">Reference proteome</keyword>
<dbReference type="EMBL" id="JBHFEH010000057">
    <property type="protein sequence ID" value="KAL2049832.1"/>
    <property type="molecule type" value="Genomic_DNA"/>
</dbReference>
<dbReference type="InterPro" id="IPR054208">
    <property type="entry name" value="DUF6914"/>
</dbReference>
<protein>
    <submittedName>
        <fullName evidence="1">Uncharacterized protein</fullName>
    </submittedName>
</protein>
<evidence type="ECO:0000313" key="1">
    <source>
        <dbReference type="EMBL" id="KAL2049832.1"/>
    </source>
</evidence>
<gene>
    <name evidence="1" type="ORF">ABVK25_009927</name>
</gene>
<dbReference type="Pfam" id="PF21858">
    <property type="entry name" value="DUF6914"/>
    <property type="match status" value="1"/>
</dbReference>
<organism evidence="1 2">
    <name type="scientific">Lepraria finkii</name>
    <dbReference type="NCBI Taxonomy" id="1340010"/>
    <lineage>
        <taxon>Eukaryota</taxon>
        <taxon>Fungi</taxon>
        <taxon>Dikarya</taxon>
        <taxon>Ascomycota</taxon>
        <taxon>Pezizomycotina</taxon>
        <taxon>Lecanoromycetes</taxon>
        <taxon>OSLEUM clade</taxon>
        <taxon>Lecanoromycetidae</taxon>
        <taxon>Lecanorales</taxon>
        <taxon>Lecanorineae</taxon>
        <taxon>Stereocaulaceae</taxon>
        <taxon>Lepraria</taxon>
    </lineage>
</organism>
<reference evidence="1 2" key="1">
    <citation type="submission" date="2024-09" db="EMBL/GenBank/DDBJ databases">
        <title>Rethinking Asexuality: The Enigmatic Case of Functional Sexual Genes in Lepraria (Stereocaulaceae).</title>
        <authorList>
            <person name="Doellman M."/>
            <person name="Sun Y."/>
            <person name="Barcenas-Pena A."/>
            <person name="Lumbsch H.T."/>
            <person name="Grewe F."/>
        </authorList>
    </citation>
    <scope>NUCLEOTIDE SEQUENCE [LARGE SCALE GENOMIC DNA]</scope>
    <source>
        <strain evidence="1 2">Grewe 0041</strain>
    </source>
</reference>
<dbReference type="Proteomes" id="UP001590951">
    <property type="component" value="Unassembled WGS sequence"/>
</dbReference>
<proteinExistence type="predicted"/>
<sequence>MPSDKGRLYVALYARGGKPTMPGKEDTYHWAFILGPKEEKEGRHGIRYHVTNQTDGKWVFEERSISLKATNMLLVRIMIGKVVDPEGLRSVMHSIQVKNNDPAWNCVIWIEDALAKLAGGKTIGTSQLNWQTVRDSAMKYVEEKKTQHRFDGKAPEDQFNTSNAATFDLLTGKEVIV</sequence>
<name>A0ABR4AY23_9LECA</name>
<evidence type="ECO:0000313" key="2">
    <source>
        <dbReference type="Proteomes" id="UP001590951"/>
    </source>
</evidence>
<accession>A0ABR4AY23</accession>
<comment type="caution">
    <text evidence="1">The sequence shown here is derived from an EMBL/GenBank/DDBJ whole genome shotgun (WGS) entry which is preliminary data.</text>
</comment>